<organism evidence="1 2">
    <name type="scientific">Flavobacterium pallidum</name>
    <dbReference type="NCBI Taxonomy" id="2172098"/>
    <lineage>
        <taxon>Bacteria</taxon>
        <taxon>Pseudomonadati</taxon>
        <taxon>Bacteroidota</taxon>
        <taxon>Flavobacteriia</taxon>
        <taxon>Flavobacteriales</taxon>
        <taxon>Flavobacteriaceae</taxon>
        <taxon>Flavobacterium</taxon>
    </lineage>
</organism>
<dbReference type="KEGG" id="fpal:HYN49_14355"/>
<dbReference type="OrthoDB" id="5701146at2"/>
<keyword evidence="2" id="KW-1185">Reference proteome</keyword>
<sequence length="148" mass="17153">MEIKPKHGIGSLLFGMKEADVIAIYGKPDKEFRDDDKNIIYVYNNKKCRLTFYEDEDFRLGYIISTNPDLDLFGENIIGRTIDQVKQALASHGLTKWEQEDFDLAENHFDETNWLILQAEFGEVTKVEIGAIINDKDEFDWKFPAGKK</sequence>
<gene>
    <name evidence="1" type="ORF">HYN49_14355</name>
</gene>
<dbReference type="Proteomes" id="UP000244937">
    <property type="component" value="Chromosome"/>
</dbReference>
<dbReference type="RefSeq" id="WP_108905092.1">
    <property type="nucleotide sequence ID" value="NZ_CP029187.1"/>
</dbReference>
<reference evidence="1 2" key="1">
    <citation type="submission" date="2018-05" db="EMBL/GenBank/DDBJ databases">
        <title>Genome sequencing of Flavobacterium sp. HYN0049.</title>
        <authorList>
            <person name="Yi H."/>
            <person name="Baek C."/>
        </authorList>
    </citation>
    <scope>NUCLEOTIDE SEQUENCE [LARGE SCALE GENOMIC DNA]</scope>
    <source>
        <strain evidence="1 2">HYN0049</strain>
    </source>
</reference>
<protein>
    <submittedName>
        <fullName evidence="1">Uncharacterized protein</fullName>
    </submittedName>
</protein>
<evidence type="ECO:0000313" key="2">
    <source>
        <dbReference type="Proteomes" id="UP000244937"/>
    </source>
</evidence>
<dbReference type="AlphaFoldDB" id="A0A2S1SLP7"/>
<name>A0A2S1SLP7_9FLAO</name>
<accession>A0A2S1SLP7</accession>
<dbReference type="EMBL" id="CP029187">
    <property type="protein sequence ID" value="AWI27325.1"/>
    <property type="molecule type" value="Genomic_DNA"/>
</dbReference>
<proteinExistence type="predicted"/>
<evidence type="ECO:0000313" key="1">
    <source>
        <dbReference type="EMBL" id="AWI27325.1"/>
    </source>
</evidence>